<organism evidence="1 2">
    <name type="scientific">Nannocystis radixulma</name>
    <dbReference type="NCBI Taxonomy" id="2995305"/>
    <lineage>
        <taxon>Bacteria</taxon>
        <taxon>Pseudomonadati</taxon>
        <taxon>Myxococcota</taxon>
        <taxon>Polyangia</taxon>
        <taxon>Nannocystales</taxon>
        <taxon>Nannocystaceae</taxon>
        <taxon>Nannocystis</taxon>
    </lineage>
</organism>
<gene>
    <name evidence="1" type="ORF">POL58_20330</name>
</gene>
<name>A0ABT5B7M9_9BACT</name>
<dbReference type="Proteomes" id="UP001217838">
    <property type="component" value="Unassembled WGS sequence"/>
</dbReference>
<keyword evidence="2" id="KW-1185">Reference proteome</keyword>
<evidence type="ECO:0000313" key="2">
    <source>
        <dbReference type="Proteomes" id="UP001217838"/>
    </source>
</evidence>
<dbReference type="RefSeq" id="WP_271999927.1">
    <property type="nucleotide sequence ID" value="NZ_JAQNDN010000010.1"/>
</dbReference>
<reference evidence="1 2" key="1">
    <citation type="submission" date="2022-11" db="EMBL/GenBank/DDBJ databases">
        <title>Minimal conservation of predation-associated metabolite biosynthetic gene clusters underscores biosynthetic potential of Myxococcota including descriptions for ten novel species: Archangium lansinium sp. nov., Myxococcus landrumus sp. nov., Nannocystis bai.</title>
        <authorList>
            <person name="Ahearne A."/>
            <person name="Stevens C."/>
            <person name="Dowd S."/>
        </authorList>
    </citation>
    <scope>NUCLEOTIDE SEQUENCE [LARGE SCALE GENOMIC DNA]</scope>
    <source>
        <strain evidence="1 2">NCELM</strain>
    </source>
</reference>
<proteinExistence type="predicted"/>
<accession>A0ABT5B7M9</accession>
<comment type="caution">
    <text evidence="1">The sequence shown here is derived from an EMBL/GenBank/DDBJ whole genome shotgun (WGS) entry which is preliminary data.</text>
</comment>
<dbReference type="EMBL" id="JAQNDN010000010">
    <property type="protein sequence ID" value="MDC0670112.1"/>
    <property type="molecule type" value="Genomic_DNA"/>
</dbReference>
<sequence length="70" mass="7821">MFFRRRSKHQQRFTQASLRLSVAETELTAAMAELGRTERADKQIASERLRVALAELVTARAFLAACAVAV</sequence>
<evidence type="ECO:0000313" key="1">
    <source>
        <dbReference type="EMBL" id="MDC0670112.1"/>
    </source>
</evidence>
<protein>
    <submittedName>
        <fullName evidence="1">Uncharacterized protein</fullName>
    </submittedName>
</protein>